<dbReference type="InterPro" id="IPR029058">
    <property type="entry name" value="AB_hydrolase_fold"/>
</dbReference>
<protein>
    <submittedName>
        <fullName evidence="2">Alpha/beta hydrolase family protein</fullName>
    </submittedName>
</protein>
<keyword evidence="2" id="KW-0378">Hydrolase</keyword>
<feature type="domain" description="AB hydrolase-1" evidence="1">
    <location>
        <begin position="6"/>
        <end position="56"/>
    </location>
</feature>
<keyword evidence="3" id="KW-1185">Reference proteome</keyword>
<dbReference type="RefSeq" id="WP_207545860.1">
    <property type="nucleotide sequence ID" value="NZ_FNAV01000014.1"/>
</dbReference>
<dbReference type="PANTHER" id="PTHR37017">
    <property type="entry name" value="AB HYDROLASE-1 DOMAIN-CONTAINING PROTEIN-RELATED"/>
    <property type="match status" value="1"/>
</dbReference>
<name>A0A1G7J127_9RHOB</name>
<gene>
    <name evidence="2" type="ORF">SAMN04488105_11433</name>
</gene>
<dbReference type="InterPro" id="IPR000073">
    <property type="entry name" value="AB_hydrolase_1"/>
</dbReference>
<dbReference type="InterPro" id="IPR052897">
    <property type="entry name" value="Sec-Metab_Biosynth_Hydrolase"/>
</dbReference>
<dbReference type="Proteomes" id="UP000198994">
    <property type="component" value="Unassembled WGS sequence"/>
</dbReference>
<dbReference type="STRING" id="282683.SAMN04488105_11433"/>
<dbReference type="SUPFAM" id="SSF53474">
    <property type="entry name" value="alpha/beta-Hydrolases"/>
    <property type="match status" value="1"/>
</dbReference>
<dbReference type="Gene3D" id="3.40.50.1820">
    <property type="entry name" value="alpha/beta hydrolase"/>
    <property type="match status" value="1"/>
</dbReference>
<sequence length="74" mass="7517">MTSIEDDVAAVRRSLDVQDGPVLLVGHSYGGGVIAEAGVDPDVKGLVYVTAFQPDIGESGGALLQNSVCEGLTS</sequence>
<reference evidence="3" key="1">
    <citation type="submission" date="2016-10" db="EMBL/GenBank/DDBJ databases">
        <authorList>
            <person name="Varghese N."/>
            <person name="Submissions S."/>
        </authorList>
    </citation>
    <scope>NUCLEOTIDE SEQUENCE [LARGE SCALE GENOMIC DNA]</scope>
    <source>
        <strain evidence="3">DSM 10146</strain>
    </source>
</reference>
<dbReference type="AlphaFoldDB" id="A0A1G7J127"/>
<proteinExistence type="predicted"/>
<organism evidence="2 3">
    <name type="scientific">Salipiger thiooxidans</name>
    <dbReference type="NCBI Taxonomy" id="282683"/>
    <lineage>
        <taxon>Bacteria</taxon>
        <taxon>Pseudomonadati</taxon>
        <taxon>Pseudomonadota</taxon>
        <taxon>Alphaproteobacteria</taxon>
        <taxon>Rhodobacterales</taxon>
        <taxon>Roseobacteraceae</taxon>
        <taxon>Salipiger</taxon>
    </lineage>
</organism>
<evidence type="ECO:0000313" key="3">
    <source>
        <dbReference type="Proteomes" id="UP000198994"/>
    </source>
</evidence>
<dbReference type="EMBL" id="FNAV01000014">
    <property type="protein sequence ID" value="SDF18576.1"/>
    <property type="molecule type" value="Genomic_DNA"/>
</dbReference>
<evidence type="ECO:0000313" key="2">
    <source>
        <dbReference type="EMBL" id="SDF18576.1"/>
    </source>
</evidence>
<accession>A0A1G7J127</accession>
<dbReference type="PANTHER" id="PTHR37017:SF11">
    <property type="entry name" value="ESTERASE_LIPASE_THIOESTERASE DOMAIN-CONTAINING PROTEIN"/>
    <property type="match status" value="1"/>
</dbReference>
<dbReference type="Pfam" id="PF12697">
    <property type="entry name" value="Abhydrolase_6"/>
    <property type="match status" value="1"/>
</dbReference>
<dbReference type="GO" id="GO:0016787">
    <property type="term" value="F:hydrolase activity"/>
    <property type="evidence" value="ECO:0007669"/>
    <property type="project" value="UniProtKB-KW"/>
</dbReference>
<evidence type="ECO:0000259" key="1">
    <source>
        <dbReference type="Pfam" id="PF12697"/>
    </source>
</evidence>